<feature type="domain" description="ABC transporter" evidence="11">
    <location>
        <begin position="450"/>
        <end position="680"/>
    </location>
</feature>
<keyword evidence="5" id="KW-0547">Nucleotide-binding</keyword>
<evidence type="ECO:0000256" key="3">
    <source>
        <dbReference type="ARBA" id="ARBA00022692"/>
    </source>
</evidence>
<name>K3X0D6_GLOUD</name>
<reference evidence="13" key="3">
    <citation type="submission" date="2015-02" db="UniProtKB">
        <authorList>
            <consortium name="EnsemblProtists"/>
        </authorList>
    </citation>
    <scope>IDENTIFICATION</scope>
    <source>
        <strain evidence="13">DAOM BR144</strain>
    </source>
</reference>
<evidence type="ECO:0000313" key="13">
    <source>
        <dbReference type="EnsemblProtists" id="PYU1_T010685"/>
    </source>
</evidence>
<feature type="transmembrane region" description="Helical" evidence="10">
    <location>
        <begin position="137"/>
        <end position="157"/>
    </location>
</feature>
<dbReference type="EMBL" id="GL376592">
    <property type="status" value="NOT_ANNOTATED_CDS"/>
    <property type="molecule type" value="Genomic_DNA"/>
</dbReference>
<protein>
    <submittedName>
        <fullName evidence="13">Uncharacterized protein</fullName>
    </submittedName>
</protein>
<dbReference type="GO" id="GO:0140359">
    <property type="term" value="F:ABC-type transporter activity"/>
    <property type="evidence" value="ECO:0007669"/>
    <property type="project" value="InterPro"/>
</dbReference>
<keyword evidence="3 10" id="KW-0812">Transmembrane</keyword>
<dbReference type="PANTHER" id="PTHR24223">
    <property type="entry name" value="ATP-BINDING CASSETTE SUB-FAMILY C"/>
    <property type="match status" value="1"/>
</dbReference>
<dbReference type="GO" id="GO:0005774">
    <property type="term" value="C:vacuolar membrane"/>
    <property type="evidence" value="ECO:0007669"/>
    <property type="project" value="UniProtKB-SubCell"/>
</dbReference>
<dbReference type="CDD" id="cd03250">
    <property type="entry name" value="ABCC_MRP_domain1"/>
    <property type="match status" value="1"/>
</dbReference>
<dbReference type="PROSITE" id="PS50929">
    <property type="entry name" value="ABC_TM1F"/>
    <property type="match status" value="2"/>
</dbReference>
<dbReference type="STRING" id="431595.K3X0D6"/>
<keyword evidence="14" id="KW-1185">Reference proteome</keyword>
<dbReference type="Gene3D" id="3.40.50.300">
    <property type="entry name" value="P-loop containing nucleotide triphosphate hydrolases"/>
    <property type="match status" value="2"/>
</dbReference>
<dbReference type="InParanoid" id="K3X0D6"/>
<dbReference type="Pfam" id="PF00005">
    <property type="entry name" value="ABC_tran"/>
    <property type="match status" value="2"/>
</dbReference>
<dbReference type="Pfam" id="PF00664">
    <property type="entry name" value="ABC_membrane"/>
    <property type="match status" value="2"/>
</dbReference>
<feature type="domain" description="ABC transmembrane type-1" evidence="12">
    <location>
        <begin position="761"/>
        <end position="1057"/>
    </location>
</feature>
<feature type="transmembrane region" description="Helical" evidence="10">
    <location>
        <begin position="888"/>
        <end position="907"/>
    </location>
</feature>
<dbReference type="SUPFAM" id="SSF90123">
    <property type="entry name" value="ABC transporter transmembrane region"/>
    <property type="match status" value="2"/>
</dbReference>
<evidence type="ECO:0000256" key="9">
    <source>
        <dbReference type="SAM" id="MobiDB-lite"/>
    </source>
</evidence>
<feature type="transmembrane region" description="Helical" evidence="10">
    <location>
        <begin position="366"/>
        <end position="387"/>
    </location>
</feature>
<evidence type="ECO:0000259" key="11">
    <source>
        <dbReference type="PROSITE" id="PS50893"/>
    </source>
</evidence>
<dbReference type="Gene3D" id="1.20.1560.10">
    <property type="entry name" value="ABC transporter type 1, transmembrane domain"/>
    <property type="match status" value="2"/>
</dbReference>
<dbReference type="OMA" id="ILISMEN"/>
<reference evidence="14" key="1">
    <citation type="journal article" date="2010" name="Genome Biol.">
        <title>Genome sequence of the necrotrophic plant pathogen Pythium ultimum reveals original pathogenicity mechanisms and effector repertoire.</title>
        <authorList>
            <person name="Levesque C.A."/>
            <person name="Brouwer H."/>
            <person name="Cano L."/>
            <person name="Hamilton J.P."/>
            <person name="Holt C."/>
            <person name="Huitema E."/>
            <person name="Raffaele S."/>
            <person name="Robideau G.P."/>
            <person name="Thines M."/>
            <person name="Win J."/>
            <person name="Zerillo M.M."/>
            <person name="Beakes G.W."/>
            <person name="Boore J.L."/>
            <person name="Busam D."/>
            <person name="Dumas B."/>
            <person name="Ferriera S."/>
            <person name="Fuerstenberg S.I."/>
            <person name="Gachon C.M."/>
            <person name="Gaulin E."/>
            <person name="Govers F."/>
            <person name="Grenville-Briggs L."/>
            <person name="Horner N."/>
            <person name="Hostetler J."/>
            <person name="Jiang R.H."/>
            <person name="Johnson J."/>
            <person name="Krajaejun T."/>
            <person name="Lin H."/>
            <person name="Meijer H.J."/>
            <person name="Moore B."/>
            <person name="Morris P."/>
            <person name="Phuntmart V."/>
            <person name="Puiu D."/>
            <person name="Shetty J."/>
            <person name="Stajich J.E."/>
            <person name="Tripathy S."/>
            <person name="Wawra S."/>
            <person name="van West P."/>
            <person name="Whitty B.R."/>
            <person name="Coutinho P.M."/>
            <person name="Henrissat B."/>
            <person name="Martin F."/>
            <person name="Thomas P.D."/>
            <person name="Tyler B.M."/>
            <person name="De Vries R.P."/>
            <person name="Kamoun S."/>
            <person name="Yandell M."/>
            <person name="Tisserat N."/>
            <person name="Buell C.R."/>
        </authorList>
    </citation>
    <scope>NUCLEOTIDE SEQUENCE</scope>
    <source>
        <strain evidence="14">DAOM:BR144</strain>
    </source>
</reference>
<dbReference type="FunFam" id="1.20.1560.10:FF:000082">
    <property type="entry name" value="ABC transporter, multidrug resistance associated protein"/>
    <property type="match status" value="1"/>
</dbReference>
<dbReference type="FunCoup" id="K3X0D6">
    <property type="interactions" value="3"/>
</dbReference>
<accession>K3X0D6</accession>
<feature type="transmembrane region" description="Helical" evidence="10">
    <location>
        <begin position="807"/>
        <end position="830"/>
    </location>
</feature>
<dbReference type="InterPro" id="IPR036640">
    <property type="entry name" value="ABC1_TM_sf"/>
</dbReference>
<keyword evidence="4" id="KW-0677">Repeat</keyword>
<dbReference type="CDD" id="cd18579">
    <property type="entry name" value="ABC_6TM_ABCC_D1"/>
    <property type="match status" value="1"/>
</dbReference>
<dbReference type="SUPFAM" id="SSF52540">
    <property type="entry name" value="P-loop containing nucleoside triphosphate hydrolases"/>
    <property type="match status" value="2"/>
</dbReference>
<evidence type="ECO:0000256" key="10">
    <source>
        <dbReference type="SAM" id="Phobius"/>
    </source>
</evidence>
<dbReference type="PANTHER" id="PTHR24223:SF443">
    <property type="entry name" value="MULTIDRUG-RESISTANCE LIKE PROTEIN 1, ISOFORM I"/>
    <property type="match status" value="1"/>
</dbReference>
<dbReference type="InterPro" id="IPR044746">
    <property type="entry name" value="ABCC_6TM_D1"/>
</dbReference>
<evidence type="ECO:0000256" key="6">
    <source>
        <dbReference type="ARBA" id="ARBA00022840"/>
    </source>
</evidence>
<evidence type="ECO:0000256" key="5">
    <source>
        <dbReference type="ARBA" id="ARBA00022741"/>
    </source>
</evidence>
<dbReference type="CDD" id="cd03244">
    <property type="entry name" value="ABCC_MRP_domain2"/>
    <property type="match status" value="1"/>
</dbReference>
<feature type="transmembrane region" description="Helical" evidence="10">
    <location>
        <begin position="748"/>
        <end position="769"/>
    </location>
</feature>
<dbReference type="InterPro" id="IPR050173">
    <property type="entry name" value="ABC_transporter_C-like"/>
</dbReference>
<keyword evidence="2" id="KW-0813">Transport</keyword>
<evidence type="ECO:0000256" key="2">
    <source>
        <dbReference type="ARBA" id="ARBA00022448"/>
    </source>
</evidence>
<dbReference type="PROSITE" id="PS50893">
    <property type="entry name" value="ABC_TRANSPORTER_2"/>
    <property type="match status" value="2"/>
</dbReference>
<feature type="transmembrane region" description="Helical" evidence="10">
    <location>
        <begin position="227"/>
        <end position="253"/>
    </location>
</feature>
<evidence type="ECO:0000256" key="1">
    <source>
        <dbReference type="ARBA" id="ARBA00004128"/>
    </source>
</evidence>
<comment type="subcellular location">
    <subcellularLocation>
        <location evidence="1">Vacuole membrane</location>
        <topology evidence="1">Multi-pass membrane protein</topology>
    </subcellularLocation>
</comment>
<feature type="domain" description="ABC transmembrane type-1" evidence="12">
    <location>
        <begin position="98"/>
        <end position="388"/>
    </location>
</feature>
<dbReference type="InterPro" id="IPR003593">
    <property type="entry name" value="AAA+_ATPase"/>
</dbReference>
<dbReference type="GO" id="GO:0016887">
    <property type="term" value="F:ATP hydrolysis activity"/>
    <property type="evidence" value="ECO:0007669"/>
    <property type="project" value="InterPro"/>
</dbReference>
<evidence type="ECO:0000256" key="7">
    <source>
        <dbReference type="ARBA" id="ARBA00022989"/>
    </source>
</evidence>
<keyword evidence="8 10" id="KW-0472">Membrane</keyword>
<dbReference type="FunFam" id="3.40.50.300:FF:000997">
    <property type="entry name" value="Multidrug resistance-associated protein 1"/>
    <property type="match status" value="1"/>
</dbReference>
<dbReference type="eggNOG" id="KOG0054">
    <property type="taxonomic scope" value="Eukaryota"/>
</dbReference>
<feature type="region of interest" description="Disordered" evidence="9">
    <location>
        <begin position="706"/>
        <end position="728"/>
    </location>
</feature>
<proteinExistence type="predicted"/>
<feature type="transmembrane region" description="Helical" evidence="10">
    <location>
        <begin position="913"/>
        <end position="930"/>
    </location>
</feature>
<dbReference type="InterPro" id="IPR027417">
    <property type="entry name" value="P-loop_NTPase"/>
</dbReference>
<evidence type="ECO:0000313" key="14">
    <source>
        <dbReference type="Proteomes" id="UP000019132"/>
    </source>
</evidence>
<dbReference type="SMART" id="SM00382">
    <property type="entry name" value="AAA"/>
    <property type="match status" value="2"/>
</dbReference>
<feature type="transmembrane region" description="Helical" evidence="10">
    <location>
        <begin position="1000"/>
        <end position="1020"/>
    </location>
</feature>
<evidence type="ECO:0000259" key="12">
    <source>
        <dbReference type="PROSITE" id="PS50929"/>
    </source>
</evidence>
<dbReference type="Proteomes" id="UP000019132">
    <property type="component" value="Unassembled WGS sequence"/>
</dbReference>
<keyword evidence="7 10" id="KW-1133">Transmembrane helix</keyword>
<sequence>MTHAGEATPLLREYADAWVHPEQQAGVLSKITFSWLGGLLKQGAAVPLRAEHLWALQPGDETSHVAKALARALEKDRCATRALSLWRAIYSAFGTNMLIAGGCKLFGDAFGFVGPICINELIKYVEDPSSAWFYPAYYGYIISGVLFTASVLQTLCLHQHHHLVIREAIRVRSALTMLVFDKSLALSTQRKSKLGSGRILNLATIDANKILDLFYMVHYSWAAPLQLVVGLLLLMRVLGVASLAGIALMVFLLPVSAFCSSRAAGIAKLLLSCTDARLKVLNELFQHIRVVKLYAWERELLSLVEGVRFRELRLLKRMLVWNAISQVALQAGPILVSLASFAVYAYVHQRQNDNEPLTPDKAFTALALFSIFRLPLGMLPRIFALIFQANVSIKRLEAFVVIEENDDSSVEQSASPTAALASPFIGIRNATFTWSRGEENSGENNVQGKAREKENTLHAPLVTQLANVSVTIPKGQLTLVVGAVGSGKSTLLSALLGELQPDADAGGRVFLPSSRRTAYAAQSPYLVNASVKDNIIFGSAYDRERLDRVVESCELPADLKQFAHGLETEIGENGVTLSGGQKQRISIARAVYAKSQELYVFDDALSALDAHVASRIFDQCFNEVTKGMLAGRTRVLSTHALQFAKHAQWIIVMDQMRVVQMGTFHDLTVSNPDGKFAQLLHSLQQPSTGKRDGAMATVHEEKIEDASRAEGNAMNARRRTSSRQLEEEPRALMGEETKIEGTIALRVYFQYVAACGVVLSVGALALLFATQVSSLSTDLWLTKWTGAATSSASAADSSSSLTFYLSVYAYLSFTTIALGFCGDLACRFAGLSASKSIHYKLLRHMIKGTMRFFNTTPVGRILNRFSNDMNTIVALFSPTWSMYADQKLNNSIVALTTMLLSLLSMLVVQCVSAPVLLVLLLPVFICYLSYQTFYAKSCRELQRLDNISKSPIYAHFTQTLNGLATIRAFKMVATSQHDQATRINGNTRAFLSLNLINRWLGVRLEFLGALLTFAVAFFVSHDHLELSSAMAGLLLSYSQTMTSLLNWIVRNNIDMENMMNSVERTEEYCRVDTEPLVLEDARDDESPTRSQLLQTRPQWPEQGNIVFSNVVVQYHPQARAVLHGVSFSIRGGEKVGICGRTGAGKSSLLLALFRLLPCANGRIQIDGVNVADLDLHDLRARMAIIPQDPVLFAASIRFNLDPTGTASDAALWHALRKSHLHAFVSRLPGQLEALVLEGGDNLSVGERQLLCLARAILRESTILCLDEATASMDHTTDALIQKSIRTEFANSTVLTIAHRVETILDYDKILVLKHSRVAEFGAPDDLRRKPNGEFAAMLEKP</sequence>
<dbReference type="FunFam" id="3.40.50.300:FF:000163">
    <property type="entry name" value="Multidrug resistance-associated protein member 4"/>
    <property type="match status" value="1"/>
</dbReference>
<organism evidence="13 14">
    <name type="scientific">Globisporangium ultimum (strain ATCC 200006 / CBS 805.95 / DAOM BR144)</name>
    <name type="common">Pythium ultimum</name>
    <dbReference type="NCBI Taxonomy" id="431595"/>
    <lineage>
        <taxon>Eukaryota</taxon>
        <taxon>Sar</taxon>
        <taxon>Stramenopiles</taxon>
        <taxon>Oomycota</taxon>
        <taxon>Peronosporomycetes</taxon>
        <taxon>Pythiales</taxon>
        <taxon>Pythiaceae</taxon>
        <taxon>Globisporangium</taxon>
    </lineage>
</organism>
<reference evidence="14" key="2">
    <citation type="submission" date="2010-04" db="EMBL/GenBank/DDBJ databases">
        <authorList>
            <person name="Buell R."/>
            <person name="Hamilton J."/>
            <person name="Hostetler J."/>
        </authorList>
    </citation>
    <scope>NUCLEOTIDE SEQUENCE [LARGE SCALE GENOMIC DNA]</scope>
    <source>
        <strain evidence="14">DAOM:BR144</strain>
    </source>
</reference>
<dbReference type="FunFam" id="1.20.1560.10:FF:000010">
    <property type="entry name" value="Multidrug resistance-associated ABC transporter"/>
    <property type="match status" value="1"/>
</dbReference>
<feature type="domain" description="ABC transporter" evidence="11">
    <location>
        <begin position="1105"/>
        <end position="1339"/>
    </location>
</feature>
<dbReference type="VEuPathDB" id="FungiDB:PYU1_G010662"/>
<dbReference type="InterPro" id="IPR003439">
    <property type="entry name" value="ABC_transporter-like_ATP-bd"/>
</dbReference>
<dbReference type="PROSITE" id="PS00211">
    <property type="entry name" value="ABC_TRANSPORTER_1"/>
    <property type="match status" value="2"/>
</dbReference>
<evidence type="ECO:0000256" key="4">
    <source>
        <dbReference type="ARBA" id="ARBA00022737"/>
    </source>
</evidence>
<feature type="transmembrane region" description="Helical" evidence="10">
    <location>
        <begin position="319"/>
        <end position="346"/>
    </location>
</feature>
<dbReference type="EnsemblProtists" id="PYU1_T010685">
    <property type="protein sequence ID" value="PYU1_T010685"/>
    <property type="gene ID" value="PYU1_G010662"/>
</dbReference>
<dbReference type="GO" id="GO:0005524">
    <property type="term" value="F:ATP binding"/>
    <property type="evidence" value="ECO:0007669"/>
    <property type="project" value="UniProtKB-KW"/>
</dbReference>
<keyword evidence="6" id="KW-0067">ATP-binding</keyword>
<dbReference type="InterPro" id="IPR017871">
    <property type="entry name" value="ABC_transporter-like_CS"/>
</dbReference>
<dbReference type="InterPro" id="IPR011527">
    <property type="entry name" value="ABC1_TM_dom"/>
</dbReference>
<evidence type="ECO:0000256" key="8">
    <source>
        <dbReference type="ARBA" id="ARBA00023136"/>
    </source>
</evidence>
<dbReference type="HOGENOM" id="CLU_000604_27_5_1"/>